<protein>
    <submittedName>
        <fullName evidence="1">(spotted green pufferfish) hypothetical protein</fullName>
    </submittedName>
</protein>
<organism evidence="1">
    <name type="scientific">Tetraodon nigroviridis</name>
    <name type="common">Spotted green pufferfish</name>
    <name type="synonym">Chelonodon nigroviridis</name>
    <dbReference type="NCBI Taxonomy" id="99883"/>
    <lineage>
        <taxon>Eukaryota</taxon>
        <taxon>Metazoa</taxon>
        <taxon>Chordata</taxon>
        <taxon>Craniata</taxon>
        <taxon>Vertebrata</taxon>
        <taxon>Euteleostomi</taxon>
        <taxon>Actinopterygii</taxon>
        <taxon>Neopterygii</taxon>
        <taxon>Teleostei</taxon>
        <taxon>Neoteleostei</taxon>
        <taxon>Acanthomorphata</taxon>
        <taxon>Eupercaria</taxon>
        <taxon>Tetraodontiformes</taxon>
        <taxon>Tetradontoidea</taxon>
        <taxon>Tetraodontidae</taxon>
        <taxon>Tetraodon</taxon>
    </lineage>
</organism>
<accession>Q4SHA2</accession>
<dbReference type="AlphaFoldDB" id="Q4SHA2"/>
<dbReference type="KEGG" id="tng:GSTEN00018266G001"/>
<evidence type="ECO:0000313" key="1">
    <source>
        <dbReference type="EMBL" id="CAF99980.1"/>
    </source>
</evidence>
<gene>
    <name evidence="1" type="ORF">GSTENG00018266001</name>
</gene>
<dbReference type="EMBL" id="CAAE01014587">
    <property type="protein sequence ID" value="CAF99980.1"/>
    <property type="molecule type" value="Genomic_DNA"/>
</dbReference>
<reference evidence="1" key="1">
    <citation type="journal article" date="2004" name="Nature">
        <title>Genome duplication in the teleost fish Tetraodon nigroviridis reveals the early vertebrate proto-karyotype.</title>
        <authorList>
            <person name="Jaillon O."/>
            <person name="Aury J.-M."/>
            <person name="Brunet F."/>
            <person name="Petit J.-L."/>
            <person name="Stange-Thomann N."/>
            <person name="Mauceli E."/>
            <person name="Bouneau L."/>
            <person name="Fischer C."/>
            <person name="Ozouf-Costaz C."/>
            <person name="Bernot A."/>
            <person name="Nicaud S."/>
            <person name="Jaffe D."/>
            <person name="Fisher S."/>
            <person name="Lutfalla G."/>
            <person name="Dossat C."/>
            <person name="Segurens B."/>
            <person name="Dasilva C."/>
            <person name="Salanoubat M."/>
            <person name="Levy M."/>
            <person name="Boudet N."/>
            <person name="Castellano S."/>
            <person name="Anthouard V."/>
            <person name="Jubin C."/>
            <person name="Castelli V."/>
            <person name="Katinka M."/>
            <person name="Vacherie B."/>
            <person name="Biemont C."/>
            <person name="Skalli Z."/>
            <person name="Cattolico L."/>
            <person name="Poulain J."/>
            <person name="De Berardinis V."/>
            <person name="Cruaud C."/>
            <person name="Duprat S."/>
            <person name="Brottier P."/>
            <person name="Coutanceau J.-P."/>
            <person name="Gouzy J."/>
            <person name="Parra G."/>
            <person name="Lardier G."/>
            <person name="Chapple C."/>
            <person name="McKernan K.J."/>
            <person name="McEwan P."/>
            <person name="Bosak S."/>
            <person name="Kellis M."/>
            <person name="Volff J.-N."/>
            <person name="Guigo R."/>
            <person name="Zody M.C."/>
            <person name="Mesirov J."/>
            <person name="Lindblad-Toh K."/>
            <person name="Birren B."/>
            <person name="Nusbaum C."/>
            <person name="Kahn D."/>
            <person name="Robinson-Rechavi M."/>
            <person name="Laudet V."/>
            <person name="Schachter V."/>
            <person name="Quetier F."/>
            <person name="Saurin W."/>
            <person name="Scarpelli C."/>
            <person name="Wincker P."/>
            <person name="Lander E.S."/>
            <person name="Weissenbach J."/>
            <person name="Roest Crollius H."/>
        </authorList>
    </citation>
    <scope>NUCLEOTIDE SEQUENCE [LARGE SCALE GENOMIC DNA]</scope>
</reference>
<sequence>MWAAMHGGRGWGLCRYPLLLAGSDITASSATRLQQAICSAACTSPTEQPAEPGMKLHIQQALQRLEEEEKGKGLVWERGKGNHDCLNTRQSA</sequence>
<comment type="caution">
    <text evidence="1">The sequence shown here is derived from an EMBL/GenBank/DDBJ whole genome shotgun (WGS) entry which is preliminary data.</text>
</comment>
<proteinExistence type="predicted"/>
<name>Q4SHA2_TETNG</name>
<reference evidence="1" key="2">
    <citation type="submission" date="2004-02" db="EMBL/GenBank/DDBJ databases">
        <authorList>
            <consortium name="Genoscope"/>
            <consortium name="Whitehead Institute Centre for Genome Research"/>
        </authorList>
    </citation>
    <scope>NUCLEOTIDE SEQUENCE</scope>
</reference>